<dbReference type="Gene3D" id="1.25.40.10">
    <property type="entry name" value="Tetratricopeptide repeat domain"/>
    <property type="match status" value="1"/>
</dbReference>
<comment type="caution">
    <text evidence="2">The sequence shown here is derived from an EMBL/GenBank/DDBJ whole genome shotgun (WGS) entry which is preliminary data.</text>
</comment>
<reference evidence="2" key="1">
    <citation type="submission" date="2020-05" db="EMBL/GenBank/DDBJ databases">
        <title>Mycena genomes resolve the evolution of fungal bioluminescence.</title>
        <authorList>
            <person name="Tsai I.J."/>
        </authorList>
    </citation>
    <scope>NUCLEOTIDE SEQUENCE</scope>
    <source>
        <strain evidence="2">CCC161011</strain>
    </source>
</reference>
<evidence type="ECO:0000313" key="2">
    <source>
        <dbReference type="EMBL" id="KAF7350257.1"/>
    </source>
</evidence>
<feature type="domain" description="CHAT" evidence="1">
    <location>
        <begin position="688"/>
        <end position="956"/>
    </location>
</feature>
<sequence length="957" mass="106350">MSQMSEQATSVSTGHSHESIFPYSLRTNPFYTASQLLEWVQGRMSEAPVGHPDRPAYLVESSGLLSRRYEETGDLQDRDAAIQTAREALELFSAHHPANKTHVVHPDRPLYLSKLRELLSRRYLKTRNLKDLDEAIHIAQGTLKLISEEDPPDNTAGHPERRVYLIELSQLFGQRTIETNNLQDLDSAIHAVREALKLVSAEDPPNKTPAGHPDRRVHRQLDLSRLIRLLRHRYRITGNLQDLDVAIHTAQEALKHVSAEDSPDKTPAGNPEQQEYLTELSKLLGQKYVETSNLRDLKAAIKAIEKALNIISTDPESSGSFLPQDVIMSEQVDKIVPAVHAAQEGNLTAADHHDRAARLQFLSELLASLYKTSNDPHDMQRSIQCGQQALDLTPVDDSYRASRIQQLASCFQLKHSRTGDPKDLQTMHQLYDASFKTQTPPESPTESWRAAISWDSYSFQFQRTHVPAAWVAAFQLLPDILWIGDDLSIRLNGIHRLNLGYATSSATTAWLGQANVPAAIETLEQGIGTIFQQILQLKPDTSELSPEKANKLQELSSKLYQETTDELSSVASQRKKLLQEIRSQPGLESFLRPKAYKALAQASQGGPVIILSTYSDHSDVMIILSPTSDPVHLQFDNVSREELNAQRTILKKLLGRCNVRRRGESASTRLFGIQEGFVTETTEEGFAELLAWLWTNVVEPVYKVLESNGVTHGRLWWLPTGEFTGLPLHASSPTSQFIHSYTTTLGSLLEVYTKKPGKIPPKLGVVAVTHTGPGGRNYLKGVAQEAQIIRSVVSDIECLEGEQATPDAVQRQLQDCSWAHLACHGMQDLEVPNKSHLLLYGGVLELGTILKMPLSNAQVVFLAACQTAMGDTELINESFHLGGGFIAAGFRGAIGTLWSMNDADGPFVAETVYSELFRPKRQPQASDAAAALHLAVQELKARNVPYERWIPFIHMGV</sequence>
<dbReference type="Pfam" id="PF12770">
    <property type="entry name" value="CHAT"/>
    <property type="match status" value="1"/>
</dbReference>
<dbReference type="OrthoDB" id="3017804at2759"/>
<evidence type="ECO:0000313" key="3">
    <source>
        <dbReference type="Proteomes" id="UP000620124"/>
    </source>
</evidence>
<dbReference type="InterPro" id="IPR024983">
    <property type="entry name" value="CHAT_dom"/>
</dbReference>
<dbReference type="InterPro" id="IPR011990">
    <property type="entry name" value="TPR-like_helical_dom_sf"/>
</dbReference>
<protein>
    <recommendedName>
        <fullName evidence="1">CHAT domain-containing protein</fullName>
    </recommendedName>
</protein>
<dbReference type="EMBL" id="JACAZI010000010">
    <property type="protein sequence ID" value="KAF7350257.1"/>
    <property type="molecule type" value="Genomic_DNA"/>
</dbReference>
<name>A0A8H6Y1T1_9AGAR</name>
<dbReference type="AlphaFoldDB" id="A0A8H6Y1T1"/>
<dbReference type="Proteomes" id="UP000620124">
    <property type="component" value="Unassembled WGS sequence"/>
</dbReference>
<keyword evidence="3" id="KW-1185">Reference proteome</keyword>
<organism evidence="2 3">
    <name type="scientific">Mycena venus</name>
    <dbReference type="NCBI Taxonomy" id="2733690"/>
    <lineage>
        <taxon>Eukaryota</taxon>
        <taxon>Fungi</taxon>
        <taxon>Dikarya</taxon>
        <taxon>Basidiomycota</taxon>
        <taxon>Agaricomycotina</taxon>
        <taxon>Agaricomycetes</taxon>
        <taxon>Agaricomycetidae</taxon>
        <taxon>Agaricales</taxon>
        <taxon>Marasmiineae</taxon>
        <taxon>Mycenaceae</taxon>
        <taxon>Mycena</taxon>
    </lineage>
</organism>
<proteinExistence type="predicted"/>
<gene>
    <name evidence="2" type="ORF">MVEN_01329200</name>
</gene>
<accession>A0A8H6Y1T1</accession>
<evidence type="ECO:0000259" key="1">
    <source>
        <dbReference type="Pfam" id="PF12770"/>
    </source>
</evidence>